<dbReference type="PANTHER" id="PTHR12428">
    <property type="entry name" value="OXA1"/>
    <property type="match status" value="1"/>
</dbReference>
<evidence type="ECO:0000313" key="13">
    <source>
        <dbReference type="Proteomes" id="UP001236559"/>
    </source>
</evidence>
<evidence type="ECO:0000256" key="2">
    <source>
        <dbReference type="ARBA" id="ARBA00022448"/>
    </source>
</evidence>
<accession>A0ABU0AWG5</accession>
<feature type="domain" description="Membrane insertase YidC/Oxa/ALB C-terminal" evidence="11">
    <location>
        <begin position="32"/>
        <end position="226"/>
    </location>
</feature>
<dbReference type="InterPro" id="IPR047196">
    <property type="entry name" value="YidC_ALB_C"/>
</dbReference>
<dbReference type="InterPro" id="IPR001708">
    <property type="entry name" value="YidC/ALB3/OXA1/COX18"/>
</dbReference>
<dbReference type="EMBL" id="JAUSTN010000005">
    <property type="protein sequence ID" value="MDQ0275166.1"/>
    <property type="molecule type" value="Genomic_DNA"/>
</dbReference>
<gene>
    <name evidence="12" type="ORF">J2S72_001190</name>
</gene>
<keyword evidence="7 10" id="KW-0472">Membrane</keyword>
<keyword evidence="13" id="KW-1185">Reference proteome</keyword>
<organism evidence="12 13">
    <name type="scientific">Peptoniphilus koenoeneniae</name>
    <dbReference type="NCBI Taxonomy" id="507751"/>
    <lineage>
        <taxon>Bacteria</taxon>
        <taxon>Bacillati</taxon>
        <taxon>Bacillota</taxon>
        <taxon>Tissierellia</taxon>
        <taxon>Tissierellales</taxon>
        <taxon>Peptoniphilaceae</taxon>
        <taxon>Peptoniphilus</taxon>
    </lineage>
</organism>
<proteinExistence type="inferred from homology"/>
<comment type="subcellular location">
    <subcellularLocation>
        <location evidence="1">Cell membrane</location>
        <topology evidence="1">Multi-pass membrane protein</topology>
    </subcellularLocation>
    <subcellularLocation>
        <location evidence="9">Membrane</location>
        <topology evidence="9">Multi-pass membrane protein</topology>
    </subcellularLocation>
</comment>
<evidence type="ECO:0000256" key="6">
    <source>
        <dbReference type="ARBA" id="ARBA00022989"/>
    </source>
</evidence>
<comment type="caution">
    <text evidence="12">The sequence shown here is derived from an EMBL/GenBank/DDBJ whole genome shotgun (WGS) entry which is preliminary data.</text>
</comment>
<keyword evidence="3" id="KW-1003">Cell membrane</keyword>
<reference evidence="12 13" key="1">
    <citation type="submission" date="2023-07" db="EMBL/GenBank/DDBJ databases">
        <title>Genomic Encyclopedia of Type Strains, Phase IV (KMG-IV): sequencing the most valuable type-strain genomes for metagenomic binning, comparative biology and taxonomic classification.</title>
        <authorList>
            <person name="Goeker M."/>
        </authorList>
    </citation>
    <scope>NUCLEOTIDE SEQUENCE [LARGE SCALE GENOMIC DNA]</scope>
    <source>
        <strain evidence="12 13">DSM 22616</strain>
    </source>
</reference>
<evidence type="ECO:0000256" key="1">
    <source>
        <dbReference type="ARBA" id="ARBA00004651"/>
    </source>
</evidence>
<protein>
    <submittedName>
        <fullName evidence="12">YidC/Oxa1 family membrane protein insertase</fullName>
    </submittedName>
</protein>
<dbReference type="RefSeq" id="WP_023055025.1">
    <property type="nucleotide sequence ID" value="NZ_JAUSTN010000005.1"/>
</dbReference>
<keyword evidence="4 9" id="KW-0812">Transmembrane</keyword>
<dbReference type="InterPro" id="IPR028055">
    <property type="entry name" value="YidC/Oxa/ALB_C"/>
</dbReference>
<evidence type="ECO:0000256" key="7">
    <source>
        <dbReference type="ARBA" id="ARBA00023136"/>
    </source>
</evidence>
<feature type="transmembrane region" description="Helical" evidence="10">
    <location>
        <begin position="95"/>
        <end position="118"/>
    </location>
</feature>
<evidence type="ECO:0000259" key="11">
    <source>
        <dbReference type="Pfam" id="PF02096"/>
    </source>
</evidence>
<evidence type="ECO:0000256" key="4">
    <source>
        <dbReference type="ARBA" id="ARBA00022692"/>
    </source>
</evidence>
<evidence type="ECO:0000256" key="9">
    <source>
        <dbReference type="RuleBase" id="RU003945"/>
    </source>
</evidence>
<dbReference type="NCBIfam" id="TIGR03592">
    <property type="entry name" value="yidC_oxa1_cterm"/>
    <property type="match status" value="1"/>
</dbReference>
<dbReference type="CDD" id="cd20070">
    <property type="entry name" value="5TM_YidC_Alb3"/>
    <property type="match status" value="1"/>
</dbReference>
<dbReference type="PANTHER" id="PTHR12428:SF65">
    <property type="entry name" value="CYTOCHROME C OXIDASE ASSEMBLY PROTEIN COX18, MITOCHONDRIAL"/>
    <property type="match status" value="1"/>
</dbReference>
<dbReference type="Pfam" id="PF02096">
    <property type="entry name" value="60KD_IMP"/>
    <property type="match status" value="1"/>
</dbReference>
<dbReference type="Proteomes" id="UP001236559">
    <property type="component" value="Unassembled WGS sequence"/>
</dbReference>
<keyword evidence="2" id="KW-0813">Transport</keyword>
<feature type="transmembrane region" description="Helical" evidence="10">
    <location>
        <begin position="191"/>
        <end position="215"/>
    </location>
</feature>
<evidence type="ECO:0000256" key="3">
    <source>
        <dbReference type="ARBA" id="ARBA00022475"/>
    </source>
</evidence>
<keyword evidence="8" id="KW-0143">Chaperone</keyword>
<keyword evidence="5" id="KW-0653">Protein transport</keyword>
<keyword evidence="6 10" id="KW-1133">Transmembrane helix</keyword>
<evidence type="ECO:0000313" key="12">
    <source>
        <dbReference type="EMBL" id="MDQ0275166.1"/>
    </source>
</evidence>
<evidence type="ECO:0000256" key="8">
    <source>
        <dbReference type="ARBA" id="ARBA00023186"/>
    </source>
</evidence>
<name>A0ABU0AWG5_9FIRM</name>
<sequence length="239" mass="27484">MSAISRVLGMFFKFIYDSLSGIMNEPKSISIFAITIIISTIILKIIVMPISISQMKNQKKMAELQPELQKIQKKYKGDPKTLAAKQQQLYKDANYNMLSGCLPMVIQMIILLAFYRVFYEPAKYVFTEPGAYDQIAKHFFYIKNIDHPDTSLILPVVAAFATFLSSWIMSNNPATKMQQTEQSKSMMNTMNILMPIMIFLMGRRFAAALVLYWIVSSLFQVFQTQIQNIIIKREVEAEQ</sequence>
<evidence type="ECO:0000256" key="10">
    <source>
        <dbReference type="SAM" id="Phobius"/>
    </source>
</evidence>
<feature type="transmembrane region" description="Helical" evidence="10">
    <location>
        <begin position="29"/>
        <end position="52"/>
    </location>
</feature>
<feature type="transmembrane region" description="Helical" evidence="10">
    <location>
        <begin position="152"/>
        <end position="170"/>
    </location>
</feature>
<comment type="similarity">
    <text evidence="9">Belongs to the OXA1/ALB3/YidC family.</text>
</comment>
<evidence type="ECO:0000256" key="5">
    <source>
        <dbReference type="ARBA" id="ARBA00022927"/>
    </source>
</evidence>